<evidence type="ECO:0000256" key="2">
    <source>
        <dbReference type="ARBA" id="ARBA00023155"/>
    </source>
</evidence>
<dbReference type="OrthoDB" id="10056939at2759"/>
<feature type="domain" description="Homeobox" evidence="5">
    <location>
        <begin position="208"/>
        <end position="271"/>
    </location>
</feature>
<reference evidence="6" key="1">
    <citation type="submission" date="2020-12" db="EMBL/GenBank/DDBJ databases">
        <title>Metabolic potential, ecology and presence of endohyphal bacteria is reflected in genomic diversity of Mucoromycotina.</title>
        <authorList>
            <person name="Muszewska A."/>
            <person name="Okrasinska A."/>
            <person name="Steczkiewicz K."/>
            <person name="Drgas O."/>
            <person name="Orlowska M."/>
            <person name="Perlinska-Lenart U."/>
            <person name="Aleksandrzak-Piekarczyk T."/>
            <person name="Szatraj K."/>
            <person name="Zielenkiewicz U."/>
            <person name="Pilsyk S."/>
            <person name="Malc E."/>
            <person name="Mieczkowski P."/>
            <person name="Kruszewska J.S."/>
            <person name="Biernat P."/>
            <person name="Pawlowska J."/>
        </authorList>
    </citation>
    <scope>NUCLEOTIDE SEQUENCE</scope>
    <source>
        <strain evidence="6">WA0000067209</strain>
    </source>
</reference>
<dbReference type="AlphaFoldDB" id="A0A8H7UEN2"/>
<dbReference type="CDD" id="cd00086">
    <property type="entry name" value="homeodomain"/>
    <property type="match status" value="1"/>
</dbReference>
<dbReference type="EMBL" id="JAEPQZ010000009">
    <property type="protein sequence ID" value="KAG2177113.1"/>
    <property type="molecule type" value="Genomic_DNA"/>
</dbReference>
<dbReference type="Gene3D" id="1.10.10.60">
    <property type="entry name" value="Homeodomain-like"/>
    <property type="match status" value="1"/>
</dbReference>
<dbReference type="SUPFAM" id="SSF46689">
    <property type="entry name" value="Homeodomain-like"/>
    <property type="match status" value="1"/>
</dbReference>
<feature type="region of interest" description="Disordered" evidence="4">
    <location>
        <begin position="294"/>
        <end position="314"/>
    </location>
</feature>
<keyword evidence="2" id="KW-0371">Homeobox</keyword>
<sequence>MHCTNTNFTEEDYAAKFETMTDQQLYWYRQSDPMEVYFSSIDSCLHNSTDMWPPFLDNTTFDATFSWPPTDYIGDVKVISPASLMQNSACASPVSGGIPSLCDTDAASPEYHSGNVTPVLIEAAIHPISHCPLTSSSAYEQPNGWTDHALYKSVANGHSTSTNFSKQDVNIWQSDTSYRLHEQPTRIATPIEVEKSCALPNTPTSLPDELSSCVSSHITRILMNWYLTNNGLLPDQETKTRLAGLTNKTPVQISTWYQNARRRHHLKLKRYQTLHAQNSDVVYDYESLMTYLKEQKGKHAKRPQDAKRSRRRYK</sequence>
<gene>
    <name evidence="6" type="ORF">INT43_007769</name>
</gene>
<name>A0A8H7UEN2_MORIS</name>
<feature type="compositionally biased region" description="Basic and acidic residues" evidence="4">
    <location>
        <begin position="294"/>
        <end position="307"/>
    </location>
</feature>
<dbReference type="InterPro" id="IPR001356">
    <property type="entry name" value="HD"/>
</dbReference>
<organism evidence="6 7">
    <name type="scientific">Mortierella isabellina</name>
    <name type="common">Filamentous fungus</name>
    <name type="synonym">Umbelopsis isabellina</name>
    <dbReference type="NCBI Taxonomy" id="91625"/>
    <lineage>
        <taxon>Eukaryota</taxon>
        <taxon>Fungi</taxon>
        <taxon>Fungi incertae sedis</taxon>
        <taxon>Mucoromycota</taxon>
        <taxon>Mucoromycotina</taxon>
        <taxon>Umbelopsidomycetes</taxon>
        <taxon>Umbelopsidales</taxon>
        <taxon>Umbelopsidaceae</taxon>
        <taxon>Umbelopsis</taxon>
    </lineage>
</organism>
<protein>
    <recommendedName>
        <fullName evidence="5">Homeobox domain-containing protein</fullName>
    </recommendedName>
</protein>
<dbReference type="InterPro" id="IPR008422">
    <property type="entry name" value="KN_HD"/>
</dbReference>
<evidence type="ECO:0000313" key="7">
    <source>
        <dbReference type="Proteomes" id="UP000654370"/>
    </source>
</evidence>
<evidence type="ECO:0000256" key="4">
    <source>
        <dbReference type="SAM" id="MobiDB-lite"/>
    </source>
</evidence>
<keyword evidence="3" id="KW-0539">Nucleus</keyword>
<dbReference type="Pfam" id="PF05920">
    <property type="entry name" value="Homeobox_KN"/>
    <property type="match status" value="1"/>
</dbReference>
<evidence type="ECO:0000259" key="5">
    <source>
        <dbReference type="SMART" id="SM00389"/>
    </source>
</evidence>
<dbReference type="GO" id="GO:0003677">
    <property type="term" value="F:DNA binding"/>
    <property type="evidence" value="ECO:0007669"/>
    <property type="project" value="UniProtKB-KW"/>
</dbReference>
<dbReference type="InterPro" id="IPR009057">
    <property type="entry name" value="Homeodomain-like_sf"/>
</dbReference>
<dbReference type="Proteomes" id="UP000654370">
    <property type="component" value="Unassembled WGS sequence"/>
</dbReference>
<proteinExistence type="predicted"/>
<evidence type="ECO:0000256" key="3">
    <source>
        <dbReference type="ARBA" id="ARBA00023242"/>
    </source>
</evidence>
<keyword evidence="7" id="KW-1185">Reference proteome</keyword>
<evidence type="ECO:0000313" key="6">
    <source>
        <dbReference type="EMBL" id="KAG2177113.1"/>
    </source>
</evidence>
<keyword evidence="1" id="KW-0238">DNA-binding</keyword>
<evidence type="ECO:0000256" key="1">
    <source>
        <dbReference type="ARBA" id="ARBA00023125"/>
    </source>
</evidence>
<dbReference type="SMART" id="SM00389">
    <property type="entry name" value="HOX"/>
    <property type="match status" value="1"/>
</dbReference>
<comment type="caution">
    <text evidence="6">The sequence shown here is derived from an EMBL/GenBank/DDBJ whole genome shotgun (WGS) entry which is preliminary data.</text>
</comment>
<dbReference type="GO" id="GO:0006355">
    <property type="term" value="P:regulation of DNA-templated transcription"/>
    <property type="evidence" value="ECO:0007669"/>
    <property type="project" value="InterPro"/>
</dbReference>
<accession>A0A8H7UEN2</accession>